<keyword evidence="1" id="KW-0732">Signal</keyword>
<dbReference type="RefSeq" id="WP_189419521.1">
    <property type="nucleotide sequence ID" value="NZ_BMYZ01000002.1"/>
</dbReference>
<gene>
    <name evidence="2" type="ORF">GCM10011613_27310</name>
</gene>
<evidence type="ECO:0000256" key="1">
    <source>
        <dbReference type="SAM" id="SignalP"/>
    </source>
</evidence>
<accession>A0ABQ3B5M9</accession>
<feature type="signal peptide" evidence="1">
    <location>
        <begin position="1"/>
        <end position="20"/>
    </location>
</feature>
<evidence type="ECO:0000313" key="2">
    <source>
        <dbReference type="EMBL" id="GGY80794.1"/>
    </source>
</evidence>
<evidence type="ECO:0000313" key="3">
    <source>
        <dbReference type="Proteomes" id="UP000619761"/>
    </source>
</evidence>
<protein>
    <submittedName>
        <fullName evidence="2">Membrane protein</fullName>
    </submittedName>
</protein>
<proteinExistence type="predicted"/>
<dbReference type="Proteomes" id="UP000619761">
    <property type="component" value="Unassembled WGS sequence"/>
</dbReference>
<dbReference type="InterPro" id="IPR031593">
    <property type="entry name" value="Porin_7"/>
</dbReference>
<dbReference type="Pfam" id="PF16956">
    <property type="entry name" value="Porin_7"/>
    <property type="match status" value="2"/>
</dbReference>
<sequence length="247" mass="27195">MKLKLIFGALVLATSGFSIADAYQAEVGANASRWDLDGINSSINSYQVDGKYYFNQVKTDNLPLAEAAYLGKNSNAFLSLARDYGHGFVSDSKNYSGGVEVYIPENFLYVRVEGIHERYDGSSDTSALTTVGLTPFDGLRLTTSWNSDESYHANLDAKYVTALANGQYINVEASVADTEWGTYKAIGGDYYFDRTFSVGAEISDEDLTGTSYLVRTRKFFSEQFSGDLTYADNDYGNVVALGVNFRF</sequence>
<organism evidence="2 3">
    <name type="scientific">Cellvibrio zantedeschiae</name>
    <dbReference type="NCBI Taxonomy" id="1237077"/>
    <lineage>
        <taxon>Bacteria</taxon>
        <taxon>Pseudomonadati</taxon>
        <taxon>Pseudomonadota</taxon>
        <taxon>Gammaproteobacteria</taxon>
        <taxon>Cellvibrionales</taxon>
        <taxon>Cellvibrionaceae</taxon>
        <taxon>Cellvibrio</taxon>
    </lineage>
</organism>
<dbReference type="EMBL" id="BMYZ01000002">
    <property type="protein sequence ID" value="GGY80794.1"/>
    <property type="molecule type" value="Genomic_DNA"/>
</dbReference>
<reference evidence="3" key="1">
    <citation type="journal article" date="2019" name="Int. J. Syst. Evol. Microbiol.">
        <title>The Global Catalogue of Microorganisms (GCM) 10K type strain sequencing project: providing services to taxonomists for standard genome sequencing and annotation.</title>
        <authorList>
            <consortium name="The Broad Institute Genomics Platform"/>
            <consortium name="The Broad Institute Genome Sequencing Center for Infectious Disease"/>
            <person name="Wu L."/>
            <person name="Ma J."/>
        </authorList>
    </citation>
    <scope>NUCLEOTIDE SEQUENCE [LARGE SCALE GENOMIC DNA]</scope>
    <source>
        <strain evidence="3">KCTC 32239</strain>
    </source>
</reference>
<keyword evidence="3" id="KW-1185">Reference proteome</keyword>
<name>A0ABQ3B5M9_9GAMM</name>
<feature type="chain" id="PRO_5047046947" evidence="1">
    <location>
        <begin position="21"/>
        <end position="247"/>
    </location>
</feature>
<comment type="caution">
    <text evidence="2">The sequence shown here is derived from an EMBL/GenBank/DDBJ whole genome shotgun (WGS) entry which is preliminary data.</text>
</comment>